<reference evidence="2 3" key="1">
    <citation type="submission" date="2019-11" db="EMBL/GenBank/DDBJ databases">
        <title>Caenimonas koreensis gen. nov., sp. nov., isolated from activated sludge.</title>
        <authorList>
            <person name="Seung H.R."/>
        </authorList>
    </citation>
    <scope>NUCLEOTIDE SEQUENCE [LARGE SCALE GENOMIC DNA]</scope>
    <source>
        <strain evidence="2 3">EMB320</strain>
    </source>
</reference>
<protein>
    <submittedName>
        <fullName evidence="2">Adenylate/guanylate cyclase domain-containing protein</fullName>
    </submittedName>
</protein>
<dbReference type="InterPro" id="IPR029787">
    <property type="entry name" value="Nucleotide_cyclase"/>
</dbReference>
<dbReference type="OrthoDB" id="9802500at2"/>
<dbReference type="CDD" id="cd07302">
    <property type="entry name" value="CHD"/>
    <property type="match status" value="1"/>
</dbReference>
<dbReference type="SUPFAM" id="SSF55073">
    <property type="entry name" value="Nucleotide cyclase"/>
    <property type="match status" value="1"/>
</dbReference>
<evidence type="ECO:0000313" key="3">
    <source>
        <dbReference type="Proteomes" id="UP000487350"/>
    </source>
</evidence>
<dbReference type="AlphaFoldDB" id="A0A844B1Z3"/>
<dbReference type="InterPro" id="IPR045983">
    <property type="entry name" value="GUC-dom-containing_N"/>
</dbReference>
<gene>
    <name evidence="2" type="ORF">GHT07_08370</name>
</gene>
<dbReference type="SMART" id="SM00044">
    <property type="entry name" value="CYCc"/>
    <property type="match status" value="1"/>
</dbReference>
<dbReference type="GO" id="GO:0006171">
    <property type="term" value="P:cAMP biosynthetic process"/>
    <property type="evidence" value="ECO:0007669"/>
    <property type="project" value="TreeGrafter"/>
</dbReference>
<dbReference type="PANTHER" id="PTHR43081:SF19">
    <property type="entry name" value="PH-SENSITIVE ADENYLATE CYCLASE RV1264"/>
    <property type="match status" value="1"/>
</dbReference>
<evidence type="ECO:0000313" key="2">
    <source>
        <dbReference type="EMBL" id="MRD47292.1"/>
    </source>
</evidence>
<dbReference type="Proteomes" id="UP000487350">
    <property type="component" value="Unassembled WGS sequence"/>
</dbReference>
<dbReference type="EMBL" id="WJBU01000007">
    <property type="protein sequence ID" value="MRD47292.1"/>
    <property type="molecule type" value="Genomic_DNA"/>
</dbReference>
<dbReference type="PROSITE" id="PS50125">
    <property type="entry name" value="GUANYLATE_CYCLASE_2"/>
    <property type="match status" value="1"/>
</dbReference>
<keyword evidence="3" id="KW-1185">Reference proteome</keyword>
<dbReference type="RefSeq" id="WP_153584635.1">
    <property type="nucleotide sequence ID" value="NZ_WJBU01000007.1"/>
</dbReference>
<comment type="caution">
    <text evidence="2">The sequence shown here is derived from an EMBL/GenBank/DDBJ whole genome shotgun (WGS) entry which is preliminary data.</text>
</comment>
<dbReference type="PANTHER" id="PTHR43081">
    <property type="entry name" value="ADENYLATE CYCLASE, TERMINAL-DIFFERENTIATION SPECIFIC-RELATED"/>
    <property type="match status" value="1"/>
</dbReference>
<dbReference type="Pfam" id="PF19363">
    <property type="entry name" value="DUF5939"/>
    <property type="match status" value="1"/>
</dbReference>
<name>A0A844B1Z3_9BURK</name>
<sequence>MSDSEARFHVLRQSAGRRASAVIEAMVLSGSDIELNRINVIEFSSAHSLELDESLDAFLHAAKLGLFDMSWNLLCPGCGGVLSANTSINDIHQHDYPCAICAAGYEPTLDGMVEVTFTVSPRVRQIAAHTPDALPMWDYMQQVYWSSGIQFPPGVPMRELMEKIVVDWMELPAGEKATMSLQLPEGFFIVFDPVTHAAQFLDVQGEPTRERQEVGIVFNAVQAPTGTMKMRPGPLRLTLENRTDARVLPAIYLAGDELHHMLGQRKKFLTARDLLTNQTFRDLFRTDTLEVDQRLKITSLTFVFTDLKASTELYERVGDLVAYDLVRAHFGVLNEVVRRESGAVVKTIGDAVMASFPTPDRGIAAVLGMREAMQALNASRKSEDLLLKIGIHEGPCLAVTLNDRLDYFGQTVNVAARVQGLAVSRAIFATEPIVKHPAVAAMLSAAGLTPVPQRCNLRGIADELTVYQIP</sequence>
<dbReference type="GO" id="GO:0035556">
    <property type="term" value="P:intracellular signal transduction"/>
    <property type="evidence" value="ECO:0007669"/>
    <property type="project" value="InterPro"/>
</dbReference>
<feature type="domain" description="Guanylate cyclase" evidence="1">
    <location>
        <begin position="301"/>
        <end position="419"/>
    </location>
</feature>
<evidence type="ECO:0000259" key="1">
    <source>
        <dbReference type="PROSITE" id="PS50125"/>
    </source>
</evidence>
<dbReference type="InterPro" id="IPR050697">
    <property type="entry name" value="Adenylyl/Guanylyl_Cyclase_3/4"/>
</dbReference>
<dbReference type="Pfam" id="PF00211">
    <property type="entry name" value="Guanylate_cyc"/>
    <property type="match status" value="1"/>
</dbReference>
<proteinExistence type="predicted"/>
<dbReference type="GO" id="GO:0004016">
    <property type="term" value="F:adenylate cyclase activity"/>
    <property type="evidence" value="ECO:0007669"/>
    <property type="project" value="UniProtKB-ARBA"/>
</dbReference>
<organism evidence="2 3">
    <name type="scientific">Caenimonas koreensis DSM 17982</name>
    <dbReference type="NCBI Taxonomy" id="1121255"/>
    <lineage>
        <taxon>Bacteria</taxon>
        <taxon>Pseudomonadati</taxon>
        <taxon>Pseudomonadota</taxon>
        <taxon>Betaproteobacteria</taxon>
        <taxon>Burkholderiales</taxon>
        <taxon>Comamonadaceae</taxon>
        <taxon>Caenimonas</taxon>
    </lineage>
</organism>
<dbReference type="Gene3D" id="3.30.70.1230">
    <property type="entry name" value="Nucleotide cyclase"/>
    <property type="match status" value="1"/>
</dbReference>
<accession>A0A844B1Z3</accession>
<dbReference type="InterPro" id="IPR001054">
    <property type="entry name" value="A/G_cyclase"/>
</dbReference>